<evidence type="ECO:0008006" key="4">
    <source>
        <dbReference type="Google" id="ProtNLM"/>
    </source>
</evidence>
<dbReference type="InterPro" id="IPR050792">
    <property type="entry name" value="ADP-ribosylglycohydrolase"/>
</dbReference>
<evidence type="ECO:0000313" key="3">
    <source>
        <dbReference type="Proteomes" id="UP000037109"/>
    </source>
</evidence>
<comment type="cofactor">
    <cofactor evidence="1">
        <name>Mg(2+)</name>
        <dbReference type="ChEBI" id="CHEBI:18420"/>
    </cofactor>
    <text evidence="1">Binds 2 magnesium ions per subunit.</text>
</comment>
<dbReference type="Pfam" id="PF03747">
    <property type="entry name" value="ADP_ribosyl_GH"/>
    <property type="match status" value="1"/>
</dbReference>
<feature type="binding site" evidence="1">
    <location>
        <position position="72"/>
    </location>
    <ligand>
        <name>Mg(2+)</name>
        <dbReference type="ChEBI" id="CHEBI:18420"/>
        <label>1</label>
    </ligand>
</feature>
<keyword evidence="1" id="KW-0479">Metal-binding</keyword>
<dbReference type="PANTHER" id="PTHR16222">
    <property type="entry name" value="ADP-RIBOSYLGLYCOHYDROLASE"/>
    <property type="match status" value="1"/>
</dbReference>
<dbReference type="AlphaFoldDB" id="A0A0M0G8N1"/>
<feature type="binding site" evidence="1">
    <location>
        <position position="291"/>
    </location>
    <ligand>
        <name>Mg(2+)</name>
        <dbReference type="ChEBI" id="CHEBI:18420"/>
        <label>1</label>
    </ligand>
</feature>
<protein>
    <recommendedName>
        <fullName evidence="4">ADP-ribosylglycohydrolase</fullName>
    </recommendedName>
</protein>
<organism evidence="2 3">
    <name type="scientific">Sporosarcina globispora</name>
    <name type="common">Bacillus globisporus</name>
    <dbReference type="NCBI Taxonomy" id="1459"/>
    <lineage>
        <taxon>Bacteria</taxon>
        <taxon>Bacillati</taxon>
        <taxon>Bacillota</taxon>
        <taxon>Bacilli</taxon>
        <taxon>Bacillales</taxon>
        <taxon>Caryophanaceae</taxon>
        <taxon>Sporosarcina</taxon>
    </lineage>
</organism>
<dbReference type="GO" id="GO:0046872">
    <property type="term" value="F:metal ion binding"/>
    <property type="evidence" value="ECO:0007669"/>
    <property type="project" value="UniProtKB-KW"/>
</dbReference>
<proteinExistence type="predicted"/>
<dbReference type="Gene3D" id="1.10.4080.10">
    <property type="entry name" value="ADP-ribosylation/Crystallin J1"/>
    <property type="match status" value="1"/>
</dbReference>
<evidence type="ECO:0000313" key="2">
    <source>
        <dbReference type="EMBL" id="KON86194.1"/>
    </source>
</evidence>
<accession>A0A0M0G8N1</accession>
<dbReference type="PATRIC" id="fig|1459.3.peg.982"/>
<gene>
    <name evidence="2" type="ORF">AF332_04715</name>
</gene>
<dbReference type="InterPro" id="IPR005502">
    <property type="entry name" value="Ribosyl_crysJ1"/>
</dbReference>
<dbReference type="STRING" id="1459.AF332_04715"/>
<keyword evidence="1" id="KW-0460">Magnesium</keyword>
<dbReference type="Proteomes" id="UP000037109">
    <property type="component" value="Unassembled WGS sequence"/>
</dbReference>
<dbReference type="EMBL" id="LGUF01000007">
    <property type="protein sequence ID" value="KON86194.1"/>
    <property type="molecule type" value="Genomic_DNA"/>
</dbReference>
<evidence type="ECO:0000256" key="1">
    <source>
        <dbReference type="PIRSR" id="PIRSR605502-1"/>
    </source>
</evidence>
<reference evidence="3" key="1">
    <citation type="submission" date="2015-07" db="EMBL/GenBank/DDBJ databases">
        <title>Fjat-10036 dsm4.</title>
        <authorList>
            <person name="Liu B."/>
            <person name="Wang J."/>
            <person name="Zhu Y."/>
            <person name="Liu G."/>
            <person name="Chen Q."/>
            <person name="Chen Z."/>
            <person name="Lan J."/>
            <person name="Che J."/>
            <person name="Ge C."/>
            <person name="Shi H."/>
            <person name="Pan Z."/>
            <person name="Liu X."/>
        </authorList>
    </citation>
    <scope>NUCLEOTIDE SEQUENCE [LARGE SCALE GENOMIC DNA]</scope>
    <source>
        <strain evidence="3">DSM 4</strain>
    </source>
</reference>
<dbReference type="OrthoDB" id="9798107at2"/>
<keyword evidence="3" id="KW-1185">Reference proteome</keyword>
<dbReference type="RefSeq" id="WP_053433546.1">
    <property type="nucleotide sequence ID" value="NZ_LGUF01000007.1"/>
</dbReference>
<feature type="binding site" evidence="1">
    <location>
        <position position="74"/>
    </location>
    <ligand>
        <name>Mg(2+)</name>
        <dbReference type="ChEBI" id="CHEBI:18420"/>
        <label>1</label>
    </ligand>
</feature>
<comment type="caution">
    <text evidence="2">The sequence shown here is derived from an EMBL/GenBank/DDBJ whole genome shotgun (WGS) entry which is preliminary data.</text>
</comment>
<name>A0A0M0G8N1_SPOGL</name>
<dbReference type="InterPro" id="IPR036705">
    <property type="entry name" value="Ribosyl_crysJ1_sf"/>
</dbReference>
<dbReference type="SUPFAM" id="SSF101478">
    <property type="entry name" value="ADP-ribosylglycohydrolase"/>
    <property type="match status" value="1"/>
</dbReference>
<feature type="binding site" evidence="1">
    <location>
        <position position="290"/>
    </location>
    <ligand>
        <name>Mg(2+)</name>
        <dbReference type="ChEBI" id="CHEBI:18420"/>
        <label>1</label>
    </ligand>
</feature>
<sequence length="346" mass="37505">MSYDKIYGSLLGMAMGDSVGFAAMYHRSLVLPPKRRNRLWSFSQITDRHRINKISLPFTHALSEEILDFCGTDDTEFAVAAAQMIFDCESEITEEKLLHGWIKYIVEAEQEIWSGVSERASIENIKKGILPPASGNDNPHHYDDGSVSRAVPIGLIYKNQPEKAASTAQKMASITNAEDGVYAAQAMAASIAAALSGSSPQEIVEEGLKYVPENTWIRRKIDIALNVLEETQGDGLAAIPLWQKRVVNAVYNYANVAPETLAVAYAIFLSTQGDLQKGIQLASLLPKQSDSMPAMVGALSGALQGASAVPETWKEALDEIKGICIPSLQGTSLKDVAAKLASYENA</sequence>
<feature type="binding site" evidence="1">
    <location>
        <position position="73"/>
    </location>
    <ligand>
        <name>Mg(2+)</name>
        <dbReference type="ChEBI" id="CHEBI:18420"/>
        <label>1</label>
    </ligand>
</feature>
<dbReference type="PANTHER" id="PTHR16222:SF12">
    <property type="entry name" value="ADP-RIBOSYLGLYCOHYDROLASE-RELATED"/>
    <property type="match status" value="1"/>
</dbReference>